<proteinExistence type="predicted"/>
<dbReference type="EMBL" id="JADMLG010000010">
    <property type="protein sequence ID" value="MBH0779251.1"/>
    <property type="molecule type" value="Genomic_DNA"/>
</dbReference>
<evidence type="ECO:0000259" key="1">
    <source>
        <dbReference type="PROSITE" id="PS51782"/>
    </source>
</evidence>
<dbReference type="Pfam" id="PF01476">
    <property type="entry name" value="LysM"/>
    <property type="match status" value="1"/>
</dbReference>
<dbReference type="Gene3D" id="3.10.350.10">
    <property type="entry name" value="LysM domain"/>
    <property type="match status" value="1"/>
</dbReference>
<evidence type="ECO:0000313" key="3">
    <source>
        <dbReference type="Proteomes" id="UP000655751"/>
    </source>
</evidence>
<dbReference type="SMART" id="SM00257">
    <property type="entry name" value="LysM"/>
    <property type="match status" value="2"/>
</dbReference>
<dbReference type="RefSeq" id="WP_196151568.1">
    <property type="nucleotide sequence ID" value="NZ_JADMLG010000010.1"/>
</dbReference>
<feature type="domain" description="LysM" evidence="1">
    <location>
        <begin position="2"/>
        <end position="49"/>
    </location>
</feature>
<reference evidence="2" key="1">
    <citation type="submission" date="2020-11" db="EMBL/GenBank/DDBJ databases">
        <title>Nocardia NEAU-351.nov., a novel actinomycete isolated from the cow dung.</title>
        <authorList>
            <person name="Zhang X."/>
        </authorList>
    </citation>
    <scope>NUCLEOTIDE SEQUENCE</scope>
    <source>
        <strain evidence="2">NEAU-351</strain>
    </source>
</reference>
<organism evidence="2 3">
    <name type="scientific">Nocardia bovistercoris</name>
    <dbReference type="NCBI Taxonomy" id="2785916"/>
    <lineage>
        <taxon>Bacteria</taxon>
        <taxon>Bacillati</taxon>
        <taxon>Actinomycetota</taxon>
        <taxon>Actinomycetes</taxon>
        <taxon>Mycobacteriales</taxon>
        <taxon>Nocardiaceae</taxon>
        <taxon>Nocardia</taxon>
    </lineage>
</organism>
<dbReference type="Proteomes" id="UP000655751">
    <property type="component" value="Unassembled WGS sequence"/>
</dbReference>
<dbReference type="PANTHER" id="PTHR33734:SF22">
    <property type="entry name" value="MEMBRANE-BOUND LYTIC MUREIN TRANSGLYCOSYLASE D"/>
    <property type="match status" value="1"/>
</dbReference>
<keyword evidence="3" id="KW-1185">Reference proteome</keyword>
<protein>
    <submittedName>
        <fullName evidence="2">LysM peptidoglycan-binding domain-containing protein</fullName>
    </submittedName>
</protein>
<sequence length="215" mass="23653">MKKYKIQPGDTLSAIALREYGTSMLFSVIAIQNHLLDPDVIHAGDELLIPYVTFRHRFAGENSTAARLAVTERYYGGDPDAQLIWEIVNGVAQKPIAKGAWLLIPDLADVGHHTVVAGETLPGLAFDWYGDEHLARMIELANHLPFQHVPAPGDILVVPKLNRRSHARGDTLAAMCRHEYGDVDDLQTRVDVVVAANNIADPDAIVSNQVVYFPS</sequence>
<dbReference type="SUPFAM" id="SSF54106">
    <property type="entry name" value="LysM domain"/>
    <property type="match status" value="1"/>
</dbReference>
<dbReference type="InterPro" id="IPR036779">
    <property type="entry name" value="LysM_dom_sf"/>
</dbReference>
<dbReference type="AlphaFoldDB" id="A0A931IF01"/>
<comment type="caution">
    <text evidence="2">The sequence shown here is derived from an EMBL/GenBank/DDBJ whole genome shotgun (WGS) entry which is preliminary data.</text>
</comment>
<gene>
    <name evidence="2" type="ORF">IT779_23565</name>
</gene>
<dbReference type="PANTHER" id="PTHR33734">
    <property type="entry name" value="LYSM DOMAIN-CONTAINING GPI-ANCHORED PROTEIN 2"/>
    <property type="match status" value="1"/>
</dbReference>
<dbReference type="CDD" id="cd00118">
    <property type="entry name" value="LysM"/>
    <property type="match status" value="1"/>
</dbReference>
<dbReference type="InterPro" id="IPR018392">
    <property type="entry name" value="LysM"/>
</dbReference>
<dbReference type="PROSITE" id="PS51782">
    <property type="entry name" value="LYSM"/>
    <property type="match status" value="1"/>
</dbReference>
<accession>A0A931IF01</accession>
<name>A0A931IF01_9NOCA</name>
<evidence type="ECO:0000313" key="2">
    <source>
        <dbReference type="EMBL" id="MBH0779251.1"/>
    </source>
</evidence>